<dbReference type="AlphaFoldDB" id="A0AA88P3A4"/>
<accession>A0AA88P3A4</accession>
<evidence type="ECO:0000313" key="2">
    <source>
        <dbReference type="EMBL" id="KAK2869562.1"/>
    </source>
</evidence>
<dbReference type="EMBL" id="JAVHJS010000001">
    <property type="protein sequence ID" value="KAK2869562.1"/>
    <property type="molecule type" value="Genomic_DNA"/>
</dbReference>
<organism evidence="2 3">
    <name type="scientific">Tachysurus vachellii</name>
    <name type="common">Darkbarbel catfish</name>
    <name type="synonym">Pelteobagrus vachellii</name>
    <dbReference type="NCBI Taxonomy" id="175792"/>
    <lineage>
        <taxon>Eukaryota</taxon>
        <taxon>Metazoa</taxon>
        <taxon>Chordata</taxon>
        <taxon>Craniata</taxon>
        <taxon>Vertebrata</taxon>
        <taxon>Euteleostomi</taxon>
        <taxon>Actinopterygii</taxon>
        <taxon>Neopterygii</taxon>
        <taxon>Teleostei</taxon>
        <taxon>Ostariophysi</taxon>
        <taxon>Siluriformes</taxon>
        <taxon>Bagridae</taxon>
        <taxon>Tachysurus</taxon>
    </lineage>
</organism>
<name>A0AA88P3A4_TACVA</name>
<comment type="caution">
    <text evidence="2">The sequence shown here is derived from an EMBL/GenBank/DDBJ whole genome shotgun (WGS) entry which is preliminary data.</text>
</comment>
<proteinExistence type="predicted"/>
<reference evidence="2" key="1">
    <citation type="submission" date="2023-08" db="EMBL/GenBank/DDBJ databases">
        <title>Pelteobagrus vachellii genome.</title>
        <authorList>
            <person name="Liu H."/>
        </authorList>
    </citation>
    <scope>NUCLEOTIDE SEQUENCE</scope>
    <source>
        <strain evidence="2">PRFRI_2022a</strain>
        <tissue evidence="2">Muscle</tissue>
    </source>
</reference>
<feature type="compositionally biased region" description="Basic and acidic residues" evidence="1">
    <location>
        <begin position="85"/>
        <end position="96"/>
    </location>
</feature>
<feature type="region of interest" description="Disordered" evidence="1">
    <location>
        <begin position="78"/>
        <end position="102"/>
    </location>
</feature>
<sequence length="117" mass="12268">MGCVCALLLARRGGSAGETVAAHYSSSAGAAPPGRTAILTQSLLATGILLLVRLCPPTSVSMWSAAWRWATQASDIAVSGSTNDPWRRGGNKEKGKTTAHIDTNTNTHSFYDTIHQA</sequence>
<protein>
    <submittedName>
        <fullName evidence="2">Uncharacterized protein</fullName>
    </submittedName>
</protein>
<keyword evidence="3" id="KW-1185">Reference proteome</keyword>
<evidence type="ECO:0000313" key="3">
    <source>
        <dbReference type="Proteomes" id="UP001187315"/>
    </source>
</evidence>
<evidence type="ECO:0000256" key="1">
    <source>
        <dbReference type="SAM" id="MobiDB-lite"/>
    </source>
</evidence>
<gene>
    <name evidence="2" type="ORF">Q7C36_001433</name>
</gene>
<dbReference type="Proteomes" id="UP001187315">
    <property type="component" value="Unassembled WGS sequence"/>
</dbReference>